<evidence type="ECO:0000313" key="2">
    <source>
        <dbReference type="Proteomes" id="UP000004322"/>
    </source>
</evidence>
<name>G5JNN3_STRCG</name>
<dbReference type="Proteomes" id="UP000004322">
    <property type="component" value="Unassembled WGS sequence"/>
</dbReference>
<organism evidence="1 2">
    <name type="scientific">Streptococcus criceti HS-6</name>
    <dbReference type="NCBI Taxonomy" id="873449"/>
    <lineage>
        <taxon>Bacteria</taxon>
        <taxon>Bacillati</taxon>
        <taxon>Bacillota</taxon>
        <taxon>Bacilli</taxon>
        <taxon>Lactobacillales</taxon>
        <taxon>Streptococcaceae</taxon>
        <taxon>Streptococcus</taxon>
    </lineage>
</organism>
<reference evidence="1" key="1">
    <citation type="submission" date="2011-07" db="EMBL/GenBank/DDBJ databases">
        <authorList>
            <person name="Stanhope M.J."/>
            <person name="Durkin A.S."/>
            <person name="Hostetler J."/>
            <person name="Kim M."/>
            <person name="Radune D."/>
            <person name="Singh I."/>
            <person name="Town C.D."/>
        </authorList>
    </citation>
    <scope>NUCLEOTIDE SEQUENCE [LARGE SCALE GENOMIC DNA]</scope>
    <source>
        <strain evidence="1">HS-6</strain>
    </source>
</reference>
<comment type="caution">
    <text evidence="1">The sequence shown here is derived from an EMBL/GenBank/DDBJ whole genome shotgun (WGS) entry which is preliminary data.</text>
</comment>
<keyword evidence="2" id="KW-1185">Reference proteome</keyword>
<protein>
    <submittedName>
        <fullName evidence="1">Uncharacterized protein</fullName>
    </submittedName>
</protein>
<dbReference type="STRING" id="873449.STRCR_0189"/>
<dbReference type="AlphaFoldDB" id="G5JNN3"/>
<proteinExistence type="predicted"/>
<sequence length="44" mass="5171">MSLYNQKRKEAARSQDDELIAYYMGKMDDMRNIAKKVTLTAKED</sequence>
<dbReference type="EMBL" id="AEUV02000002">
    <property type="protein sequence ID" value="EHI73994.1"/>
    <property type="molecule type" value="Genomic_DNA"/>
</dbReference>
<gene>
    <name evidence="1" type="ORF">STRCR_0189</name>
</gene>
<evidence type="ECO:0000313" key="1">
    <source>
        <dbReference type="EMBL" id="EHI73994.1"/>
    </source>
</evidence>
<accession>G5JNN3</accession>